<evidence type="ECO:0000256" key="12">
    <source>
        <dbReference type="ARBA" id="ARBA00022840"/>
    </source>
</evidence>
<organism evidence="20 21">
    <name type="scientific">Paeniroseomonas aquatica</name>
    <dbReference type="NCBI Taxonomy" id="373043"/>
    <lineage>
        <taxon>Bacteria</taxon>
        <taxon>Pseudomonadati</taxon>
        <taxon>Pseudomonadota</taxon>
        <taxon>Alphaproteobacteria</taxon>
        <taxon>Acetobacterales</taxon>
        <taxon>Acetobacteraceae</taxon>
        <taxon>Paeniroseomonas</taxon>
    </lineage>
</organism>
<feature type="domain" description="PAC" evidence="19">
    <location>
        <begin position="721"/>
        <end position="773"/>
    </location>
</feature>
<dbReference type="PANTHER" id="PTHR41523">
    <property type="entry name" value="TWO-COMPONENT SYSTEM SENSOR PROTEIN"/>
    <property type="match status" value="1"/>
</dbReference>
<evidence type="ECO:0000313" key="20">
    <source>
        <dbReference type="EMBL" id="MDN3567958.1"/>
    </source>
</evidence>
<dbReference type="EMBL" id="JAUFPN010000199">
    <property type="protein sequence ID" value="MDN3567958.1"/>
    <property type="molecule type" value="Genomic_DNA"/>
</dbReference>
<evidence type="ECO:0000256" key="7">
    <source>
        <dbReference type="ARBA" id="ARBA00022643"/>
    </source>
</evidence>
<evidence type="ECO:0000256" key="1">
    <source>
        <dbReference type="ARBA" id="ARBA00000085"/>
    </source>
</evidence>
<comment type="catalytic activity">
    <reaction evidence="1">
        <text>ATP + protein L-histidine = ADP + protein N-phospho-L-histidine.</text>
        <dbReference type="EC" id="2.7.13.3"/>
    </reaction>
</comment>
<evidence type="ECO:0000256" key="8">
    <source>
        <dbReference type="ARBA" id="ARBA00022679"/>
    </source>
</evidence>
<dbReference type="CDD" id="cd12914">
    <property type="entry name" value="PDC1_DGC_like"/>
    <property type="match status" value="1"/>
</dbReference>
<keyword evidence="6" id="KW-0285">Flavoprotein</keyword>
<evidence type="ECO:0000256" key="14">
    <source>
        <dbReference type="ARBA" id="ARBA00023026"/>
    </source>
</evidence>
<keyword evidence="7" id="KW-0288">FMN</keyword>
<keyword evidence="21" id="KW-1185">Reference proteome</keyword>
<feature type="compositionally biased region" description="Low complexity" evidence="16">
    <location>
        <begin position="46"/>
        <end position="55"/>
    </location>
</feature>
<dbReference type="CDD" id="cd12915">
    <property type="entry name" value="PDC2_DGC_like"/>
    <property type="match status" value="1"/>
</dbReference>
<dbReference type="Pfam" id="PF07536">
    <property type="entry name" value="HWE_HK"/>
    <property type="match status" value="1"/>
</dbReference>
<dbReference type="PROSITE" id="PS50113">
    <property type="entry name" value="PAC"/>
    <property type="match status" value="2"/>
</dbReference>
<feature type="region of interest" description="Disordered" evidence="16">
    <location>
        <begin position="1"/>
        <end position="55"/>
    </location>
</feature>
<dbReference type="InterPro" id="IPR000014">
    <property type="entry name" value="PAS"/>
</dbReference>
<comment type="caution">
    <text evidence="20">The sequence shown here is derived from an EMBL/GenBank/DDBJ whole genome shotgun (WGS) entry which is preliminary data.</text>
</comment>
<evidence type="ECO:0000256" key="10">
    <source>
        <dbReference type="ARBA" id="ARBA00022741"/>
    </source>
</evidence>
<keyword evidence="14" id="KW-0843">Virulence</keyword>
<dbReference type="SUPFAM" id="SSF55785">
    <property type="entry name" value="PYP-like sensor domain (PAS domain)"/>
    <property type="match status" value="3"/>
</dbReference>
<evidence type="ECO:0000256" key="2">
    <source>
        <dbReference type="ARBA" id="ARBA00012438"/>
    </source>
</evidence>
<protein>
    <recommendedName>
        <fullName evidence="2">histidine kinase</fullName>
        <ecNumber evidence="2">2.7.13.3</ecNumber>
    </recommendedName>
</protein>
<dbReference type="Pfam" id="PF13426">
    <property type="entry name" value="PAS_9"/>
    <property type="match status" value="1"/>
</dbReference>
<keyword evidence="12" id="KW-0067">ATP-binding</keyword>
<dbReference type="InterPro" id="IPR001610">
    <property type="entry name" value="PAC"/>
</dbReference>
<keyword evidence="5" id="KW-0716">Sensory transduction</keyword>
<keyword evidence="9" id="KW-0677">Repeat</keyword>
<feature type="domain" description="PAC" evidence="19">
    <location>
        <begin position="590"/>
        <end position="644"/>
    </location>
</feature>
<evidence type="ECO:0000259" key="18">
    <source>
        <dbReference type="PROSITE" id="PS50112"/>
    </source>
</evidence>
<accession>A0ABT8AEI3</accession>
<keyword evidence="4" id="KW-0597">Phosphoprotein</keyword>
<dbReference type="Gene3D" id="2.10.70.100">
    <property type="match status" value="1"/>
</dbReference>
<evidence type="ECO:0000256" key="16">
    <source>
        <dbReference type="SAM" id="MobiDB-lite"/>
    </source>
</evidence>
<evidence type="ECO:0000313" key="21">
    <source>
        <dbReference type="Proteomes" id="UP001529369"/>
    </source>
</evidence>
<keyword evidence="3" id="KW-0600">Photoreceptor protein</keyword>
<evidence type="ECO:0000256" key="11">
    <source>
        <dbReference type="ARBA" id="ARBA00022777"/>
    </source>
</evidence>
<feature type="transmembrane region" description="Helical" evidence="17">
    <location>
        <begin position="65"/>
        <end position="88"/>
    </location>
</feature>
<name>A0ABT8AEI3_9PROT</name>
<evidence type="ECO:0000256" key="6">
    <source>
        <dbReference type="ARBA" id="ARBA00022630"/>
    </source>
</evidence>
<dbReference type="SMART" id="SM00091">
    <property type="entry name" value="PAS"/>
    <property type="match status" value="3"/>
</dbReference>
<dbReference type="Gene3D" id="3.30.565.10">
    <property type="entry name" value="Histidine kinase-like ATPase, C-terminal domain"/>
    <property type="match status" value="1"/>
</dbReference>
<dbReference type="RefSeq" id="WP_290320048.1">
    <property type="nucleotide sequence ID" value="NZ_JAUFPN010000199.1"/>
</dbReference>
<dbReference type="PROSITE" id="PS50112">
    <property type="entry name" value="PAS"/>
    <property type="match status" value="1"/>
</dbReference>
<dbReference type="Pfam" id="PF08447">
    <property type="entry name" value="PAS_3"/>
    <property type="match status" value="2"/>
</dbReference>
<dbReference type="EC" id="2.7.13.3" evidence="2"/>
<keyword evidence="8" id="KW-0808">Transferase</keyword>
<dbReference type="InterPro" id="IPR013655">
    <property type="entry name" value="PAS_fold_3"/>
</dbReference>
<feature type="domain" description="PAS" evidence="18">
    <location>
        <begin position="392"/>
        <end position="444"/>
    </location>
</feature>
<keyword evidence="15" id="KW-0675">Receptor</keyword>
<dbReference type="CDD" id="cd00130">
    <property type="entry name" value="PAS"/>
    <property type="match status" value="3"/>
</dbReference>
<proteinExistence type="predicted"/>
<reference evidence="21" key="1">
    <citation type="journal article" date="2019" name="Int. J. Syst. Evol. Microbiol.">
        <title>The Global Catalogue of Microorganisms (GCM) 10K type strain sequencing project: providing services to taxonomists for standard genome sequencing and annotation.</title>
        <authorList>
            <consortium name="The Broad Institute Genomics Platform"/>
            <consortium name="The Broad Institute Genome Sequencing Center for Infectious Disease"/>
            <person name="Wu L."/>
            <person name="Ma J."/>
        </authorList>
    </citation>
    <scope>NUCLEOTIDE SEQUENCE [LARGE SCALE GENOMIC DNA]</scope>
    <source>
        <strain evidence="21">CECT 7131</strain>
    </source>
</reference>
<evidence type="ECO:0000256" key="15">
    <source>
        <dbReference type="ARBA" id="ARBA00023170"/>
    </source>
</evidence>
<dbReference type="PANTHER" id="PTHR41523:SF8">
    <property type="entry name" value="ETHYLENE RESPONSE SENSOR PROTEIN"/>
    <property type="match status" value="1"/>
</dbReference>
<keyword evidence="11" id="KW-0418">Kinase</keyword>
<keyword evidence="17" id="KW-0812">Transmembrane</keyword>
<evidence type="ECO:0000256" key="4">
    <source>
        <dbReference type="ARBA" id="ARBA00022553"/>
    </source>
</evidence>
<dbReference type="NCBIfam" id="TIGR00229">
    <property type="entry name" value="sensory_box"/>
    <property type="match status" value="2"/>
</dbReference>
<keyword evidence="13" id="KW-0157">Chromophore</keyword>
<dbReference type="SMART" id="SM00086">
    <property type="entry name" value="PAC"/>
    <property type="match status" value="3"/>
</dbReference>
<dbReference type="Proteomes" id="UP001529369">
    <property type="component" value="Unassembled WGS sequence"/>
</dbReference>
<keyword evidence="17" id="KW-0472">Membrane</keyword>
<dbReference type="InterPro" id="IPR035965">
    <property type="entry name" value="PAS-like_dom_sf"/>
</dbReference>
<dbReference type="SMART" id="SM00911">
    <property type="entry name" value="HWE_HK"/>
    <property type="match status" value="1"/>
</dbReference>
<evidence type="ECO:0000256" key="17">
    <source>
        <dbReference type="SAM" id="Phobius"/>
    </source>
</evidence>
<dbReference type="Gene3D" id="3.30.450.20">
    <property type="entry name" value="PAS domain"/>
    <property type="match status" value="5"/>
</dbReference>
<dbReference type="InterPro" id="IPR000700">
    <property type="entry name" value="PAS-assoc_C"/>
</dbReference>
<evidence type="ECO:0000259" key="19">
    <source>
        <dbReference type="PROSITE" id="PS50113"/>
    </source>
</evidence>
<evidence type="ECO:0000256" key="3">
    <source>
        <dbReference type="ARBA" id="ARBA00022543"/>
    </source>
</evidence>
<dbReference type="InterPro" id="IPR036890">
    <property type="entry name" value="HATPase_C_sf"/>
</dbReference>
<feature type="compositionally biased region" description="Low complexity" evidence="16">
    <location>
        <begin position="12"/>
        <end position="36"/>
    </location>
</feature>
<evidence type="ECO:0000256" key="9">
    <source>
        <dbReference type="ARBA" id="ARBA00022737"/>
    </source>
</evidence>
<keyword evidence="17" id="KW-1133">Transmembrane helix</keyword>
<evidence type="ECO:0000256" key="13">
    <source>
        <dbReference type="ARBA" id="ARBA00022991"/>
    </source>
</evidence>
<feature type="compositionally biased region" description="Polar residues" evidence="16">
    <location>
        <begin position="1"/>
        <end position="10"/>
    </location>
</feature>
<gene>
    <name evidence="20" type="ORF">QWZ14_26560</name>
</gene>
<keyword evidence="10" id="KW-0547">Nucleotide-binding</keyword>
<evidence type="ECO:0000256" key="5">
    <source>
        <dbReference type="ARBA" id="ARBA00022606"/>
    </source>
</evidence>
<sequence length="981" mass="105102">MTPDQGSSETMPGRSPAGPGSAAAEPAGWAADNLLPEAPPPPAMPRPAVTATTAARTARRLRRSLAWLLAGAIALPASILGAGAWLAWTAQWREAGVELARAAEAAADYSARSLLNYSIAASRVDDLLRGLTDAEIRDREAELHHELRALVTQLPQASAAYVLDRQGMPLVAADRLPVPQVSFAQDRDYFAALAAPGAPPVHVSQVYTGRFEGRRFFAVSRRRSNTGNPPQPDGFDGLVNLSVEPAPLADGLRRLTATSGDAIALIRADGAMLARTRDAEGPFPTLPPGSQFRRHAEAGTLAATYHATAAIGGEPQLIALRRLEQLPVYVAVIRPRSAIVAAWWEAVRPQVGIGLPAMLALLGLALLVRRSQLDLIAANDTLEARVADRAATLEEVSQALDLTPCMITDLRGRVSHWSEGCVRLYGYSRDEALGRMVTELLATEFPPGGRQGLLAALLRHGQWQGELRQVRRDGTRIVTGTQWTLRLDPLTGAPMSIVSTRTDLSALRQAERALSRSEARLHRAQEASGVVAFEVAEDGQVMADAALPGLFGLSPATVPTVGRCLGRLHRPDRAAALALRSRLAAAGGAFSLEFRVALADGAERWLLARGEATADPAGGANPRMLAGIILDVTERRAAETALADSGERLRLAQAAAGFGIYDHDLPSGRVTWDRRMRAFWDLPDDLPVTNRVFLAGLHPDDRALRRDAVRNALDPAGPGTYQVEYRVIGRQDGQERWIATTGQVRFAQGQPVRLTGLAMDITARKRTEQRNELLMREVDHRAKNALAVVQAALRLSRAESPAELVRIVEGRVAALARAQTILAQRRWEGAELQDLLQGELAPFLTGIRRDAPRAELAGPAVTVAAHAAQPLCMAIHELATNAMKYGALSRAGGLLQVTWRLDPAKRSLVLAWRESGGPDIATLPAGRGFGSRVIEQTVQGQLGGAVRRRWLAEGLACDIEVPLSRSGAAKALVLDGEAAAA</sequence>
<dbReference type="InterPro" id="IPR011102">
    <property type="entry name" value="Sig_transdc_His_kinase_HWE"/>
</dbReference>